<organism evidence="1 2">
    <name type="scientific">Oopsacas minuta</name>
    <dbReference type="NCBI Taxonomy" id="111878"/>
    <lineage>
        <taxon>Eukaryota</taxon>
        <taxon>Metazoa</taxon>
        <taxon>Porifera</taxon>
        <taxon>Hexactinellida</taxon>
        <taxon>Hexasterophora</taxon>
        <taxon>Lyssacinosida</taxon>
        <taxon>Leucopsacidae</taxon>
        <taxon>Oopsacas</taxon>
    </lineage>
</organism>
<dbReference type="Proteomes" id="UP001165289">
    <property type="component" value="Unassembled WGS sequence"/>
</dbReference>
<comment type="caution">
    <text evidence="1">The sequence shown here is derived from an EMBL/GenBank/DDBJ whole genome shotgun (WGS) entry which is preliminary data.</text>
</comment>
<proteinExistence type="predicted"/>
<protein>
    <submittedName>
        <fullName evidence="1">Uncharacterized protein</fullName>
    </submittedName>
</protein>
<gene>
    <name evidence="1" type="ORF">LOD99_8899</name>
</gene>
<sequence>MATTPVLFYSTLQSHKETYYWRRANGFAVDLAKESRKPLPELALKALRCRLKPLLDLIATIAENENVHAKTIATYALQLISNEANDQRTANSCKDLLSNGTFACSVKRLPIDKSVFLLDILEIGKRKYTNMRKLCKPENIIFPPYNKVADYRATMIASSEIIEIRDNDQVKAGIGISYKSILQQTTLRLLESNLCPDGPKYLLELIIADGLDGSGCHKIYNQFDWNPQYNTKFSFSLPSRCYQLHCPASNLLMIIHGLFLVNLSMLILNLSSEFPYHVSFLLKCHFNVSRFF</sequence>
<reference evidence="1 2" key="1">
    <citation type="journal article" date="2023" name="BMC Biol.">
        <title>The compact genome of the sponge Oopsacas minuta (Hexactinellida) is lacking key metazoan core genes.</title>
        <authorList>
            <person name="Santini S."/>
            <person name="Schenkelaars Q."/>
            <person name="Jourda C."/>
            <person name="Duchesne M."/>
            <person name="Belahbib H."/>
            <person name="Rocher C."/>
            <person name="Selva M."/>
            <person name="Riesgo A."/>
            <person name="Vervoort M."/>
            <person name="Leys S.P."/>
            <person name="Kodjabachian L."/>
            <person name="Le Bivic A."/>
            <person name="Borchiellini C."/>
            <person name="Claverie J.M."/>
            <person name="Renard E."/>
        </authorList>
    </citation>
    <scope>NUCLEOTIDE SEQUENCE [LARGE SCALE GENOMIC DNA]</scope>
    <source>
        <strain evidence="1">SPO-2</strain>
    </source>
</reference>
<name>A0AAV7JE45_9METZ</name>
<accession>A0AAV7JE45</accession>
<keyword evidence="2" id="KW-1185">Reference proteome</keyword>
<evidence type="ECO:0000313" key="1">
    <source>
        <dbReference type="EMBL" id="KAI6647062.1"/>
    </source>
</evidence>
<dbReference type="AlphaFoldDB" id="A0AAV7JE45"/>
<evidence type="ECO:0000313" key="2">
    <source>
        <dbReference type="Proteomes" id="UP001165289"/>
    </source>
</evidence>
<dbReference type="EMBL" id="JAKMXF010000346">
    <property type="protein sequence ID" value="KAI6647062.1"/>
    <property type="molecule type" value="Genomic_DNA"/>
</dbReference>